<dbReference type="RefSeq" id="WP_193687324.1">
    <property type="nucleotide sequence ID" value="NZ_CP062941.1"/>
</dbReference>
<sequence length="389" mass="41333">MQFSQLGCRTLTLACLAGALPALAQVQASGEPPAVKGWRTETVTDALPQAWGMAWLPDGRMLVTGKEGTLHLVSGNKVQAVPLEGLPALMTSGQGGLLDIALHPADKGPKLRVYMTMANGSSGENRTILVRGVFDGSKVSGIQTLFTASPSKSGTEHFGSRLAWLADGTLLMSIGDGGNPPQRVGNMLARDQAQNLASDNGSILRLTAEGKPAPGNPLAARPGARPEIWSYGHRNIQGLVVDAGSGRVYASEHGPRGGDEINRIEGGKNYGWPLQTFGADYRTREPVGKHSVPGMVDPLVAWVPSPAPSGLAFYTGTAFPQWRGSLFSGSLAAMDLRRIALDGDGKVVRQEKLDIGKRVRDVRQGPDGQLYVLTDEEHSRILRIVPDKP</sequence>
<dbReference type="EMBL" id="CP062941">
    <property type="protein sequence ID" value="QOL50308.1"/>
    <property type="molecule type" value="Genomic_DNA"/>
</dbReference>
<name>A0A7L9U5P2_9BURK</name>
<dbReference type="InterPro" id="IPR012938">
    <property type="entry name" value="Glc/Sorbosone_DH"/>
</dbReference>
<dbReference type="KEGG" id="mlir:LPB04_03075"/>
<accession>A0A7L9U5P2</accession>
<reference evidence="3 4" key="1">
    <citation type="submission" date="2020-10" db="EMBL/GenBank/DDBJ databases">
        <title>Genome sequencing of Massilia sp. LPB0304.</title>
        <authorList>
            <person name="Kim J."/>
        </authorList>
    </citation>
    <scope>NUCLEOTIDE SEQUENCE [LARGE SCALE GENOMIC DNA]</scope>
    <source>
        <strain evidence="3 4">LPB0304</strain>
    </source>
</reference>
<organism evidence="3 4">
    <name type="scientific">Massilia litorea</name>
    <dbReference type="NCBI Taxonomy" id="2769491"/>
    <lineage>
        <taxon>Bacteria</taxon>
        <taxon>Pseudomonadati</taxon>
        <taxon>Pseudomonadota</taxon>
        <taxon>Betaproteobacteria</taxon>
        <taxon>Burkholderiales</taxon>
        <taxon>Oxalobacteraceae</taxon>
        <taxon>Telluria group</taxon>
        <taxon>Massilia</taxon>
    </lineage>
</organism>
<dbReference type="Proteomes" id="UP000593875">
    <property type="component" value="Chromosome"/>
</dbReference>
<evidence type="ECO:0000313" key="3">
    <source>
        <dbReference type="EMBL" id="QOL50308.1"/>
    </source>
</evidence>
<dbReference type="Pfam" id="PF07995">
    <property type="entry name" value="GSDH"/>
    <property type="match status" value="1"/>
</dbReference>
<feature type="chain" id="PRO_5032883284" evidence="1">
    <location>
        <begin position="25"/>
        <end position="389"/>
    </location>
</feature>
<dbReference type="InterPro" id="IPR011042">
    <property type="entry name" value="6-blade_b-propeller_TolB-like"/>
</dbReference>
<gene>
    <name evidence="3" type="ORF">LPB04_03075</name>
</gene>
<dbReference type="AlphaFoldDB" id="A0A7L9U5P2"/>
<protein>
    <submittedName>
        <fullName evidence="3">PQQ-dependent sugar dehydrogenase</fullName>
    </submittedName>
</protein>
<dbReference type="PANTHER" id="PTHR19328">
    <property type="entry name" value="HEDGEHOG-INTERACTING PROTEIN"/>
    <property type="match status" value="1"/>
</dbReference>
<proteinExistence type="predicted"/>
<evidence type="ECO:0000313" key="4">
    <source>
        <dbReference type="Proteomes" id="UP000593875"/>
    </source>
</evidence>
<evidence type="ECO:0000256" key="1">
    <source>
        <dbReference type="SAM" id="SignalP"/>
    </source>
</evidence>
<dbReference type="PANTHER" id="PTHR19328:SF75">
    <property type="entry name" value="ALDOSE SUGAR DEHYDROGENASE YLII"/>
    <property type="match status" value="1"/>
</dbReference>
<evidence type="ECO:0000259" key="2">
    <source>
        <dbReference type="Pfam" id="PF07995"/>
    </source>
</evidence>
<dbReference type="InterPro" id="IPR011041">
    <property type="entry name" value="Quinoprot_gluc/sorb_DH_b-prop"/>
</dbReference>
<dbReference type="SUPFAM" id="SSF50952">
    <property type="entry name" value="Soluble quinoprotein glucose dehydrogenase"/>
    <property type="match status" value="1"/>
</dbReference>
<keyword evidence="4" id="KW-1185">Reference proteome</keyword>
<dbReference type="Gene3D" id="2.120.10.30">
    <property type="entry name" value="TolB, C-terminal domain"/>
    <property type="match status" value="1"/>
</dbReference>
<keyword evidence="1" id="KW-0732">Signal</keyword>
<feature type="domain" description="Glucose/Sorbosone dehydrogenase" evidence="2">
    <location>
        <begin position="49"/>
        <end position="383"/>
    </location>
</feature>
<feature type="signal peptide" evidence="1">
    <location>
        <begin position="1"/>
        <end position="24"/>
    </location>
</feature>